<comment type="caution">
    <text evidence="1">The sequence shown here is derived from an EMBL/GenBank/DDBJ whole genome shotgun (WGS) entry which is preliminary data.</text>
</comment>
<keyword evidence="2" id="KW-1185">Reference proteome</keyword>
<sequence>MMSYLFLILILITVFLGYLSKELENISSGDASDIVTGVCIAVGGGGASIGVRLGLLAIGGPISSSIFTALQMGV</sequence>
<dbReference type="Proteomes" id="UP001500736">
    <property type="component" value="Unassembled WGS sequence"/>
</dbReference>
<dbReference type="EMBL" id="BAAAGF010000001">
    <property type="protein sequence ID" value="GAA0739193.1"/>
    <property type="molecule type" value="Genomic_DNA"/>
</dbReference>
<gene>
    <name evidence="1" type="ORF">GCM10009431_07930</name>
</gene>
<proteinExistence type="predicted"/>
<dbReference type="RefSeq" id="WP_343795955.1">
    <property type="nucleotide sequence ID" value="NZ_BAAAGF010000001.1"/>
</dbReference>
<organism evidence="1 2">
    <name type="scientific">Gaetbulibacter jejuensis</name>
    <dbReference type="NCBI Taxonomy" id="584607"/>
    <lineage>
        <taxon>Bacteria</taxon>
        <taxon>Pseudomonadati</taxon>
        <taxon>Bacteroidota</taxon>
        <taxon>Flavobacteriia</taxon>
        <taxon>Flavobacteriales</taxon>
        <taxon>Flavobacteriaceae</taxon>
        <taxon>Gaetbulibacter</taxon>
    </lineage>
</organism>
<protein>
    <submittedName>
        <fullName evidence="1">Uncharacterized protein</fullName>
    </submittedName>
</protein>
<evidence type="ECO:0000313" key="1">
    <source>
        <dbReference type="EMBL" id="GAA0739193.1"/>
    </source>
</evidence>
<name>A0ABP3USM3_9FLAO</name>
<accession>A0ABP3USM3</accession>
<evidence type="ECO:0000313" key="2">
    <source>
        <dbReference type="Proteomes" id="UP001500736"/>
    </source>
</evidence>
<reference evidence="2" key="1">
    <citation type="journal article" date="2019" name="Int. J. Syst. Evol. Microbiol.">
        <title>The Global Catalogue of Microorganisms (GCM) 10K type strain sequencing project: providing services to taxonomists for standard genome sequencing and annotation.</title>
        <authorList>
            <consortium name="The Broad Institute Genomics Platform"/>
            <consortium name="The Broad Institute Genome Sequencing Center for Infectious Disease"/>
            <person name="Wu L."/>
            <person name="Ma J."/>
        </authorList>
    </citation>
    <scope>NUCLEOTIDE SEQUENCE [LARGE SCALE GENOMIC DNA]</scope>
    <source>
        <strain evidence="2">JCM 15976</strain>
    </source>
</reference>